<dbReference type="PANTHER" id="PTHR33376">
    <property type="match status" value="1"/>
</dbReference>
<evidence type="ECO:0000256" key="3">
    <source>
        <dbReference type="ARBA" id="ARBA00022729"/>
    </source>
</evidence>
<keyword evidence="3" id="KW-0732">Signal</keyword>
<evidence type="ECO:0000256" key="1">
    <source>
        <dbReference type="ARBA" id="ARBA00009023"/>
    </source>
</evidence>
<dbReference type="CDD" id="cd13603">
    <property type="entry name" value="PBP2_TRAP_Siap_TeaA_like"/>
    <property type="match status" value="1"/>
</dbReference>
<name>A0ABS2P9R5_9BACL</name>
<dbReference type="NCBIfam" id="NF037995">
    <property type="entry name" value="TRAP_S1"/>
    <property type="match status" value="1"/>
</dbReference>
<keyword evidence="5" id="KW-1185">Reference proteome</keyword>
<dbReference type="Pfam" id="PF03480">
    <property type="entry name" value="DctP"/>
    <property type="match status" value="1"/>
</dbReference>
<dbReference type="RefSeq" id="WP_204696120.1">
    <property type="nucleotide sequence ID" value="NZ_JAFBEC010000003.1"/>
</dbReference>
<sequence>MIKKIAIGSLASVLFLAGCGGEQDVVGADDPKNLILATQLDENSPYAVGFRTFKEAIEEESDGAITAELHTNGTLGSNEDTLLQSIATGGVDITVVSPGFMTQVQREVDLFSMPYLFTSYEHWLRVVDGEVGDEMSNLVEEETNLQVLGYWSAGVRQYYGFEPVNEVEDLRNVSIRTQDSPGIQDSWSALGALPVGVAWGEMYQALQNRVVDASENDFTNVYQSSHHEVTPYISLTDHDFTTRFFLTSDVVMERFTEEEQEMIERAAEQATISAREADLDLAESSLERLVEEGAIINEVDIEPFIEQTEPVRARIAEELDAMELFHAIRDLADEEL</sequence>
<organism evidence="4 5">
    <name type="scientific">Geomicrobium sediminis</name>
    <dbReference type="NCBI Taxonomy" id="1347788"/>
    <lineage>
        <taxon>Bacteria</taxon>
        <taxon>Bacillati</taxon>
        <taxon>Bacillota</taxon>
        <taxon>Bacilli</taxon>
        <taxon>Bacillales</taxon>
        <taxon>Geomicrobium</taxon>
    </lineage>
</organism>
<evidence type="ECO:0000313" key="5">
    <source>
        <dbReference type="Proteomes" id="UP000741863"/>
    </source>
</evidence>
<reference evidence="4 5" key="1">
    <citation type="submission" date="2021-01" db="EMBL/GenBank/DDBJ databases">
        <title>Genomic Encyclopedia of Type Strains, Phase IV (KMG-IV): sequencing the most valuable type-strain genomes for metagenomic binning, comparative biology and taxonomic classification.</title>
        <authorList>
            <person name="Goeker M."/>
        </authorList>
    </citation>
    <scope>NUCLEOTIDE SEQUENCE [LARGE SCALE GENOMIC DNA]</scope>
    <source>
        <strain evidence="4 5">DSM 25540</strain>
    </source>
</reference>
<dbReference type="InterPro" id="IPR018389">
    <property type="entry name" value="DctP_fam"/>
</dbReference>
<dbReference type="NCBIfam" id="TIGR00787">
    <property type="entry name" value="dctP"/>
    <property type="match status" value="1"/>
</dbReference>
<evidence type="ECO:0000256" key="2">
    <source>
        <dbReference type="ARBA" id="ARBA00022448"/>
    </source>
</evidence>
<dbReference type="Proteomes" id="UP000741863">
    <property type="component" value="Unassembled WGS sequence"/>
</dbReference>
<dbReference type="InterPro" id="IPR004682">
    <property type="entry name" value="TRAP_DctP"/>
</dbReference>
<dbReference type="Gene3D" id="3.40.190.170">
    <property type="entry name" value="Bacterial extracellular solute-binding protein, family 7"/>
    <property type="match status" value="1"/>
</dbReference>
<accession>A0ABS2P9R5</accession>
<dbReference type="InterPro" id="IPR038404">
    <property type="entry name" value="TRAP_DctP_sf"/>
</dbReference>
<dbReference type="PANTHER" id="PTHR33376:SF7">
    <property type="entry name" value="C4-DICARBOXYLATE-BINDING PROTEIN DCTB"/>
    <property type="match status" value="1"/>
</dbReference>
<dbReference type="EMBL" id="JAFBEC010000003">
    <property type="protein sequence ID" value="MBM7632052.1"/>
    <property type="molecule type" value="Genomic_DNA"/>
</dbReference>
<proteinExistence type="inferred from homology"/>
<dbReference type="PIRSF" id="PIRSF006470">
    <property type="entry name" value="DctB"/>
    <property type="match status" value="1"/>
</dbReference>
<dbReference type="PROSITE" id="PS51257">
    <property type="entry name" value="PROKAR_LIPOPROTEIN"/>
    <property type="match status" value="1"/>
</dbReference>
<comment type="similarity">
    <text evidence="1">Belongs to the bacterial solute-binding protein 7 family.</text>
</comment>
<comment type="caution">
    <text evidence="4">The sequence shown here is derived from an EMBL/GenBank/DDBJ whole genome shotgun (WGS) entry which is preliminary data.</text>
</comment>
<keyword evidence="4" id="KW-0675">Receptor</keyword>
<keyword evidence="2" id="KW-0813">Transport</keyword>
<protein>
    <submittedName>
        <fullName evidence="4">Tripartite ATP-independent transporter DctP family solute receptor</fullName>
    </submittedName>
</protein>
<gene>
    <name evidence="4" type="ORF">JOD17_001145</name>
</gene>
<evidence type="ECO:0000313" key="4">
    <source>
        <dbReference type="EMBL" id="MBM7632052.1"/>
    </source>
</evidence>